<keyword evidence="2" id="KW-0663">Pyridoxal phosphate</keyword>
<dbReference type="GO" id="GO:0016846">
    <property type="term" value="F:carbon-sulfur lyase activity"/>
    <property type="evidence" value="ECO:0007669"/>
    <property type="project" value="TreeGrafter"/>
</dbReference>
<organism evidence="3 4">
    <name type="scientific">Sphaeroforma arctica JP610</name>
    <dbReference type="NCBI Taxonomy" id="667725"/>
    <lineage>
        <taxon>Eukaryota</taxon>
        <taxon>Ichthyosporea</taxon>
        <taxon>Ichthyophonida</taxon>
        <taxon>Sphaeroforma</taxon>
    </lineage>
</organism>
<dbReference type="Pfam" id="PF01053">
    <property type="entry name" value="Cys_Met_Meta_PP"/>
    <property type="match status" value="1"/>
</dbReference>
<evidence type="ECO:0000256" key="1">
    <source>
        <dbReference type="ARBA" id="ARBA00001933"/>
    </source>
</evidence>
<dbReference type="EMBL" id="KQ244120">
    <property type="protein sequence ID" value="KNC74748.1"/>
    <property type="molecule type" value="Genomic_DNA"/>
</dbReference>
<sequence>MNYSNKMRFLNRDLTSNHFKAVIPALLSNLPKDWYGTTFKNHDLLGRGKFGTNLSNLLLTKDHDAITSEDLGALGNAEDYLRVSSNISTILEAALAVERDLDVTEVFSFGSTTMPVIAVLLTAAKPVHMYVGENGDAPFTSTQMNTLKLLGCDLTVHQSLPSERSDTRVTITNLQDSSLTEKVDGVIAPNVLYIINPETILSNSILTIRKRMSTPVTTPVAIEMLRQYAGLPVQDSPKPTGEELAAFYAHLQTMSGTPANASANPACFTAGLPSIASLWVTLVGQGGADVLMASTAYGGSSQLTDLLCDKTEVMTKHTYDITGSNDISAAIQGALTKLAGNAQNLHPRTVLFVEIPTNPDMKIPDMKALAEMLTKYREDTQKDVLLLMDTTFAPGSRVMELMSAHAPNLTMLTFISMSKSVSRGLTTAGALVCGSSDASVALLGKVKDTAQMLDVSAKRDQMRFLVGNHEGVEARCQKAYTNAVLAGNALKEVVAEVRDGYEMGLNFVTEKQAALGFHTSTFSFNLPVVKNGTASENAALAQKFTDLLQQHDAVFKPCVSFGQDNGLVYATVPATSTQGAIKEEDKAKQAVGGVQLCRLSFPPTIDMEKVCGIIRDAVRNVY</sequence>
<dbReference type="GeneID" id="25913217"/>
<evidence type="ECO:0000313" key="4">
    <source>
        <dbReference type="Proteomes" id="UP000054560"/>
    </source>
</evidence>
<dbReference type="STRING" id="667725.A0A0L0FFD4"/>
<dbReference type="eggNOG" id="ENOG502SIPJ">
    <property type="taxonomic scope" value="Eukaryota"/>
</dbReference>
<evidence type="ECO:0008006" key="5">
    <source>
        <dbReference type="Google" id="ProtNLM"/>
    </source>
</evidence>
<dbReference type="PANTHER" id="PTHR11808">
    <property type="entry name" value="TRANS-SULFURATION ENZYME FAMILY MEMBER"/>
    <property type="match status" value="1"/>
</dbReference>
<gene>
    <name evidence="3" type="ORF">SARC_12713</name>
</gene>
<dbReference type="GO" id="GO:0019346">
    <property type="term" value="P:transsulfuration"/>
    <property type="evidence" value="ECO:0007669"/>
    <property type="project" value="InterPro"/>
</dbReference>
<dbReference type="RefSeq" id="XP_014148650.1">
    <property type="nucleotide sequence ID" value="XM_014293175.1"/>
</dbReference>
<dbReference type="PANTHER" id="PTHR11808:SF80">
    <property type="entry name" value="CYSTATHIONINE GAMMA-LYASE"/>
    <property type="match status" value="1"/>
</dbReference>
<proteinExistence type="predicted"/>
<dbReference type="GO" id="GO:0005737">
    <property type="term" value="C:cytoplasm"/>
    <property type="evidence" value="ECO:0007669"/>
    <property type="project" value="TreeGrafter"/>
</dbReference>
<dbReference type="InterPro" id="IPR000277">
    <property type="entry name" value="Cys/Met-Metab_PyrdxlP-dep_enz"/>
</dbReference>
<accession>A0A0L0FFD4</accession>
<name>A0A0L0FFD4_9EUKA</name>
<dbReference type="Gene3D" id="3.40.640.10">
    <property type="entry name" value="Type I PLP-dependent aspartate aminotransferase-like (Major domain)"/>
    <property type="match status" value="1"/>
</dbReference>
<evidence type="ECO:0000313" key="3">
    <source>
        <dbReference type="EMBL" id="KNC74748.1"/>
    </source>
</evidence>
<keyword evidence="4" id="KW-1185">Reference proteome</keyword>
<comment type="cofactor">
    <cofactor evidence="1">
        <name>pyridoxal 5'-phosphate</name>
        <dbReference type="ChEBI" id="CHEBI:597326"/>
    </cofactor>
</comment>
<reference evidence="3 4" key="1">
    <citation type="submission" date="2011-02" db="EMBL/GenBank/DDBJ databases">
        <title>The Genome Sequence of Sphaeroforma arctica JP610.</title>
        <authorList>
            <consortium name="The Broad Institute Genome Sequencing Platform"/>
            <person name="Russ C."/>
            <person name="Cuomo C."/>
            <person name="Young S.K."/>
            <person name="Zeng Q."/>
            <person name="Gargeya S."/>
            <person name="Alvarado L."/>
            <person name="Berlin A."/>
            <person name="Chapman S.B."/>
            <person name="Chen Z."/>
            <person name="Freedman E."/>
            <person name="Gellesch M."/>
            <person name="Goldberg J."/>
            <person name="Griggs A."/>
            <person name="Gujja S."/>
            <person name="Heilman E."/>
            <person name="Heiman D."/>
            <person name="Howarth C."/>
            <person name="Mehta T."/>
            <person name="Neiman D."/>
            <person name="Pearson M."/>
            <person name="Roberts A."/>
            <person name="Saif S."/>
            <person name="Shea T."/>
            <person name="Shenoy N."/>
            <person name="Sisk P."/>
            <person name="Stolte C."/>
            <person name="Sykes S."/>
            <person name="White J."/>
            <person name="Yandava C."/>
            <person name="Burger G."/>
            <person name="Gray M.W."/>
            <person name="Holland P.W.H."/>
            <person name="King N."/>
            <person name="Lang F.B.F."/>
            <person name="Roger A.J."/>
            <person name="Ruiz-Trillo I."/>
            <person name="Haas B."/>
            <person name="Nusbaum C."/>
            <person name="Birren B."/>
        </authorList>
    </citation>
    <scope>NUCLEOTIDE SEQUENCE [LARGE SCALE GENOMIC DNA]</scope>
    <source>
        <strain evidence="3 4">JP610</strain>
    </source>
</reference>
<dbReference type="Proteomes" id="UP000054560">
    <property type="component" value="Unassembled WGS sequence"/>
</dbReference>
<dbReference type="InterPro" id="IPR015421">
    <property type="entry name" value="PyrdxlP-dep_Trfase_major"/>
</dbReference>
<evidence type="ECO:0000256" key="2">
    <source>
        <dbReference type="ARBA" id="ARBA00022898"/>
    </source>
</evidence>
<dbReference type="SUPFAM" id="SSF53383">
    <property type="entry name" value="PLP-dependent transferases"/>
    <property type="match status" value="1"/>
</dbReference>
<dbReference type="OrthoDB" id="3512640at2759"/>
<dbReference type="AlphaFoldDB" id="A0A0L0FFD4"/>
<dbReference type="InterPro" id="IPR015424">
    <property type="entry name" value="PyrdxlP-dep_Trfase"/>
</dbReference>
<dbReference type="GO" id="GO:0030170">
    <property type="term" value="F:pyridoxal phosphate binding"/>
    <property type="evidence" value="ECO:0007669"/>
    <property type="project" value="InterPro"/>
</dbReference>
<protein>
    <recommendedName>
        <fullName evidence="5">Cystathionine beta-synthase</fullName>
    </recommendedName>
</protein>